<name>A0A8D5ZJP5_9CREN</name>
<sequence length="590" mass="67996">MSYIDLLAWYTENKDKIEGCRIDNIFKIEGLEAYLFKLYCKGEYKNLVLEPGKRIHFTKYERQKLSTSEVSILRELLRDRIIREISILGSERIIKIVASEKTIYLELLPRGLLVITDENNRILFSTEYKEFKDRVIKLGLGYTPPPSFKPPTKEEIEKLLKKNNLSRVLGVPQEIIEALNIKAVNESELEEAKKKVDDLIKKIVSGNFEKCLLKGVTVLPVKVEHCIQMESYNDALDEFFTAEEKDLIKSEIDKKLEEDRKKLEKTIEDTKRQIEEYEKKAEELRSIAQLIVANYDTVNTILAQSNKRNTVKAVISGVEVELDPTLTVYKNSSKYYDMAKEYIEKAKKAKLVLNELQLKMEELEKQIIERKEEILVSSRKKEWYEKYHWSITRNGFLVIAGRDVDQNESIVRKLLEDRDIFLHSDIQGAAATVLKTEGREPKEEDIVDAATISACYSKAWKSGMASIDVFWVYGDQVSKSPPSGEYLKKGSFMIYGKKNYIKNVKLELAVGLLRKDNEIKIIVGNTDNVSSKTDMYVVVSPGDEDPSKLGEKIIKYFHDKFGIQGLKAIKEDLIREIPGKSRILMKKIKT</sequence>
<evidence type="ECO:0000259" key="2">
    <source>
        <dbReference type="Pfam" id="PF05670"/>
    </source>
</evidence>
<dbReference type="GO" id="GO:0043023">
    <property type="term" value="F:ribosomal large subunit binding"/>
    <property type="evidence" value="ECO:0007669"/>
    <property type="project" value="TreeGrafter"/>
</dbReference>
<dbReference type="Proteomes" id="UP000825123">
    <property type="component" value="Chromosome"/>
</dbReference>
<proteinExistence type="predicted"/>
<reference evidence="3 4" key="1">
    <citation type="submission" date="2021-04" db="EMBL/GenBank/DDBJ databases">
        <title>Complete genome sequence of Stygiolobus sp. KN-1.</title>
        <authorList>
            <person name="Nakamura K."/>
            <person name="Sakai H."/>
            <person name="Kurosawa N."/>
        </authorList>
    </citation>
    <scope>NUCLEOTIDE SEQUENCE [LARGE SCALE GENOMIC DNA]</scope>
    <source>
        <strain evidence="3 4">KN-1</strain>
    </source>
</reference>
<dbReference type="GO" id="GO:0000049">
    <property type="term" value="F:tRNA binding"/>
    <property type="evidence" value="ECO:0007669"/>
    <property type="project" value="TreeGrafter"/>
</dbReference>
<dbReference type="PANTHER" id="PTHR15239">
    <property type="entry name" value="NUCLEAR EXPORT MEDIATOR FACTOR NEMF"/>
    <property type="match status" value="1"/>
</dbReference>
<dbReference type="GO" id="GO:1990112">
    <property type="term" value="C:RQC complex"/>
    <property type="evidence" value="ECO:0007669"/>
    <property type="project" value="TreeGrafter"/>
</dbReference>
<evidence type="ECO:0000313" key="4">
    <source>
        <dbReference type="Proteomes" id="UP000825123"/>
    </source>
</evidence>
<keyword evidence="1" id="KW-0175">Coiled coil</keyword>
<feature type="coiled-coil region" evidence="1">
    <location>
        <begin position="339"/>
        <end position="373"/>
    </location>
</feature>
<evidence type="ECO:0000256" key="1">
    <source>
        <dbReference type="SAM" id="Coils"/>
    </source>
</evidence>
<dbReference type="Pfam" id="PF05833">
    <property type="entry name" value="NFACT_N"/>
    <property type="match status" value="1"/>
</dbReference>
<gene>
    <name evidence="3" type="ORF">KN1_16940</name>
</gene>
<dbReference type="PANTHER" id="PTHR15239:SF6">
    <property type="entry name" value="RIBOSOME QUALITY CONTROL COMPLEX SUBUNIT NEMF"/>
    <property type="match status" value="1"/>
</dbReference>
<accession>A0A8D5ZJP5</accession>
<organism evidence="3 4">
    <name type="scientific">Stygiolobus caldivivus</name>
    <dbReference type="NCBI Taxonomy" id="2824673"/>
    <lineage>
        <taxon>Archaea</taxon>
        <taxon>Thermoproteota</taxon>
        <taxon>Thermoprotei</taxon>
        <taxon>Sulfolobales</taxon>
        <taxon>Sulfolobaceae</taxon>
        <taxon>Stygiolobus</taxon>
    </lineage>
</organism>
<dbReference type="GO" id="GO:0072344">
    <property type="term" value="P:rescue of stalled ribosome"/>
    <property type="evidence" value="ECO:0007669"/>
    <property type="project" value="TreeGrafter"/>
</dbReference>
<dbReference type="InterPro" id="IPR008532">
    <property type="entry name" value="NFACT_RNA-bd"/>
</dbReference>
<dbReference type="KEGG" id="csty:KN1_16940"/>
<dbReference type="InterPro" id="IPR051608">
    <property type="entry name" value="RQC_Subunit_NEMF"/>
</dbReference>
<dbReference type="AlphaFoldDB" id="A0A8D5ZJP5"/>
<dbReference type="EMBL" id="AP024597">
    <property type="protein sequence ID" value="BCU70397.1"/>
    <property type="molecule type" value="Genomic_DNA"/>
</dbReference>
<feature type="domain" description="NFACT RNA-binding" evidence="2">
    <location>
        <begin position="386"/>
        <end position="496"/>
    </location>
</feature>
<dbReference type="NCBIfam" id="NF041120">
    <property type="entry name" value="RqcH_arch"/>
    <property type="match status" value="1"/>
</dbReference>
<dbReference type="Pfam" id="PF05670">
    <property type="entry name" value="NFACT-R_1"/>
    <property type="match status" value="1"/>
</dbReference>
<dbReference type="Gene3D" id="2.30.310.10">
    <property type="entry name" value="ibrinogen binding protein from staphylococcus aureus domain"/>
    <property type="match status" value="1"/>
</dbReference>
<keyword evidence="4" id="KW-1185">Reference proteome</keyword>
<protein>
    <submittedName>
        <fullName evidence="3">RNA-binding protein</fullName>
    </submittedName>
</protein>
<feature type="coiled-coil region" evidence="1">
    <location>
        <begin position="249"/>
        <end position="294"/>
    </location>
</feature>
<evidence type="ECO:0000313" key="3">
    <source>
        <dbReference type="EMBL" id="BCU70397.1"/>
    </source>
</evidence>